<dbReference type="InterPro" id="IPR002104">
    <property type="entry name" value="Integrase_catalytic"/>
</dbReference>
<feature type="domain" description="Tyr recombinase" evidence="2">
    <location>
        <begin position="2"/>
        <end position="38"/>
    </location>
</feature>
<feature type="non-terminal residue" evidence="3">
    <location>
        <position position="1"/>
    </location>
</feature>
<gene>
    <name evidence="3" type="ORF">FYJ39_05140</name>
</gene>
<dbReference type="Proteomes" id="UP000429958">
    <property type="component" value="Unassembled WGS sequence"/>
</dbReference>
<dbReference type="Gene3D" id="1.10.443.10">
    <property type="entry name" value="Intergrase catalytic core"/>
    <property type="match status" value="1"/>
</dbReference>
<dbReference type="Pfam" id="PF00589">
    <property type="entry name" value="Phage_integrase"/>
    <property type="match status" value="1"/>
</dbReference>
<protein>
    <submittedName>
        <fullName evidence="3">Site-specific integrase</fullName>
    </submittedName>
</protein>
<dbReference type="InterPro" id="IPR011010">
    <property type="entry name" value="DNA_brk_join_enz"/>
</dbReference>
<proteinExistence type="predicted"/>
<dbReference type="GO" id="GO:0006310">
    <property type="term" value="P:DNA recombination"/>
    <property type="evidence" value="ECO:0007669"/>
    <property type="project" value="UniProtKB-KW"/>
</dbReference>
<keyword evidence="4" id="KW-1185">Reference proteome</keyword>
<organism evidence="3 4">
    <name type="scientific">Clostridium porci</name>
    <dbReference type="NCBI Taxonomy" id="2605778"/>
    <lineage>
        <taxon>Bacteria</taxon>
        <taxon>Bacillati</taxon>
        <taxon>Bacillota</taxon>
        <taxon>Clostridia</taxon>
        <taxon>Eubacteriales</taxon>
        <taxon>Clostridiaceae</taxon>
        <taxon>Clostridium</taxon>
    </lineage>
</organism>
<sequence>KMRKTFASNLNASGVPLDCIRELLGHSNLNTTLGYIYNPLTEKETYDLISKAL</sequence>
<dbReference type="InterPro" id="IPR013762">
    <property type="entry name" value="Integrase-like_cat_sf"/>
</dbReference>
<evidence type="ECO:0000259" key="2">
    <source>
        <dbReference type="Pfam" id="PF00589"/>
    </source>
</evidence>
<reference evidence="3 4" key="1">
    <citation type="submission" date="2019-08" db="EMBL/GenBank/DDBJ databases">
        <title>In-depth cultivation of the pig gut microbiome towards novel bacterial diversity and tailored functional studies.</title>
        <authorList>
            <person name="Wylensek D."/>
            <person name="Hitch T.C.A."/>
            <person name="Clavel T."/>
        </authorList>
    </citation>
    <scope>NUCLEOTIDE SEQUENCE [LARGE SCALE GENOMIC DNA]</scope>
    <source>
        <strain evidence="3 4">WCA-389-WT-23D1</strain>
    </source>
</reference>
<name>A0A7X2TBZ4_9CLOT</name>
<dbReference type="EMBL" id="VUMD01000003">
    <property type="protein sequence ID" value="MSS35980.1"/>
    <property type="molecule type" value="Genomic_DNA"/>
</dbReference>
<comment type="caution">
    <text evidence="3">The sequence shown here is derived from an EMBL/GenBank/DDBJ whole genome shotgun (WGS) entry which is preliminary data.</text>
</comment>
<accession>A0A7X2TBZ4</accession>
<dbReference type="GO" id="GO:0015074">
    <property type="term" value="P:DNA integration"/>
    <property type="evidence" value="ECO:0007669"/>
    <property type="project" value="InterPro"/>
</dbReference>
<evidence type="ECO:0000313" key="4">
    <source>
        <dbReference type="Proteomes" id="UP000429958"/>
    </source>
</evidence>
<keyword evidence="1" id="KW-0233">DNA recombination</keyword>
<dbReference type="AlphaFoldDB" id="A0A7X2TBZ4"/>
<evidence type="ECO:0000313" key="3">
    <source>
        <dbReference type="EMBL" id="MSS35980.1"/>
    </source>
</evidence>
<dbReference type="GO" id="GO:0003677">
    <property type="term" value="F:DNA binding"/>
    <property type="evidence" value="ECO:0007669"/>
    <property type="project" value="InterPro"/>
</dbReference>
<dbReference type="SUPFAM" id="SSF56349">
    <property type="entry name" value="DNA breaking-rejoining enzymes"/>
    <property type="match status" value="1"/>
</dbReference>
<evidence type="ECO:0000256" key="1">
    <source>
        <dbReference type="ARBA" id="ARBA00023172"/>
    </source>
</evidence>